<keyword evidence="1" id="KW-0472">Membrane</keyword>
<dbReference type="EMBL" id="JAFNEN010001037">
    <property type="protein sequence ID" value="KAG8175287.1"/>
    <property type="molecule type" value="Genomic_DNA"/>
</dbReference>
<name>A0AAV6TTA7_9ARAC</name>
<accession>A0AAV6TTA7</accession>
<comment type="caution">
    <text evidence="2">The sequence shown here is derived from an EMBL/GenBank/DDBJ whole genome shotgun (WGS) entry which is preliminary data.</text>
</comment>
<reference evidence="2 3" key="1">
    <citation type="journal article" date="2022" name="Nat. Ecol. Evol.">
        <title>A masculinizing supergene underlies an exaggerated male reproductive morph in a spider.</title>
        <authorList>
            <person name="Hendrickx F."/>
            <person name="De Corte Z."/>
            <person name="Sonet G."/>
            <person name="Van Belleghem S.M."/>
            <person name="Kostlbacher S."/>
            <person name="Vangestel C."/>
        </authorList>
    </citation>
    <scope>NUCLEOTIDE SEQUENCE [LARGE SCALE GENOMIC DNA]</scope>
    <source>
        <strain evidence="2">W744_W776</strain>
    </source>
</reference>
<proteinExistence type="predicted"/>
<keyword evidence="3" id="KW-1185">Reference proteome</keyword>
<dbReference type="Proteomes" id="UP000827092">
    <property type="component" value="Unassembled WGS sequence"/>
</dbReference>
<evidence type="ECO:0000313" key="2">
    <source>
        <dbReference type="EMBL" id="KAG8175287.1"/>
    </source>
</evidence>
<organism evidence="2 3">
    <name type="scientific">Oedothorax gibbosus</name>
    <dbReference type="NCBI Taxonomy" id="931172"/>
    <lineage>
        <taxon>Eukaryota</taxon>
        <taxon>Metazoa</taxon>
        <taxon>Ecdysozoa</taxon>
        <taxon>Arthropoda</taxon>
        <taxon>Chelicerata</taxon>
        <taxon>Arachnida</taxon>
        <taxon>Araneae</taxon>
        <taxon>Araneomorphae</taxon>
        <taxon>Entelegynae</taxon>
        <taxon>Araneoidea</taxon>
        <taxon>Linyphiidae</taxon>
        <taxon>Erigoninae</taxon>
        <taxon>Oedothorax</taxon>
    </lineage>
</organism>
<protein>
    <submittedName>
        <fullName evidence="2">Uncharacterized protein</fullName>
    </submittedName>
</protein>
<keyword evidence="1" id="KW-0812">Transmembrane</keyword>
<gene>
    <name evidence="2" type="ORF">JTE90_024404</name>
</gene>
<dbReference type="AlphaFoldDB" id="A0AAV6TTA7"/>
<keyword evidence="1" id="KW-1133">Transmembrane helix</keyword>
<evidence type="ECO:0000256" key="1">
    <source>
        <dbReference type="SAM" id="Phobius"/>
    </source>
</evidence>
<feature type="transmembrane region" description="Helical" evidence="1">
    <location>
        <begin position="86"/>
        <end position="103"/>
    </location>
</feature>
<sequence>MRKYQDIIYVWEYKVQAPEDFMHKPLKVEGAFLSPKLITLNSYKPNGVLIAVLGFFLICYGVFGRYLSSSLAFDVDTAQTLVGDAFMSAILSAIAASIGKLFITDQD</sequence>
<feature type="transmembrane region" description="Helical" evidence="1">
    <location>
        <begin position="46"/>
        <end position="66"/>
    </location>
</feature>
<evidence type="ECO:0000313" key="3">
    <source>
        <dbReference type="Proteomes" id="UP000827092"/>
    </source>
</evidence>